<dbReference type="EMBL" id="LJGU01000113">
    <property type="protein sequence ID" value="OEV04653.1"/>
    <property type="molecule type" value="Genomic_DNA"/>
</dbReference>
<organism evidence="4 5">
    <name type="scientific">Streptomyces oceani</name>
    <dbReference type="NCBI Taxonomy" id="1075402"/>
    <lineage>
        <taxon>Bacteria</taxon>
        <taxon>Bacillati</taxon>
        <taxon>Actinomycetota</taxon>
        <taxon>Actinomycetes</taxon>
        <taxon>Kitasatosporales</taxon>
        <taxon>Streptomycetaceae</taxon>
        <taxon>Streptomyces</taxon>
    </lineage>
</organism>
<keyword evidence="5" id="KW-1185">Reference proteome</keyword>
<sequence length="396" mass="42363">MSFTTRTGRQRPVLAATALVAALLVTATACTGGDEEKDSGKSDPSASEQPGAKEDSLAEQIPEELIKDLDKWKQGGWKDWDKDKWLREAKEFANPYLPDHWKSDRIEKAQGNDNTVPANIETTADATDKAPSKVSAEPVDTPYSENAAPAGKIFMETPDGPMVCSGTVVKDPRNPGKSNLVATAGHCVHGGKGKGWFRNIMFVPAYNNSGLSAADVNGAARSDVHPYNDWWVEWIQTTNYWMNEGSENGGGGAQQDFAVMKVRSDPNTGKSLEETVGTAVKINFNAPSTDGFASMSSYGYPAESPYKGARMFQCADKPGRFTLDPSQPSMYRIGCTMTGGMSGGGMFAAGQDGKAQLISVNSLIDRPDVSYAAGPRLGKAAKGVFEAISEKYASSN</sequence>
<feature type="signal peptide" evidence="3">
    <location>
        <begin position="1"/>
        <end position="29"/>
    </location>
</feature>
<dbReference type="PANTHER" id="PTHR15462:SF19">
    <property type="entry name" value="PEPTIDASE S1 DOMAIN-CONTAINING PROTEIN"/>
    <property type="match status" value="1"/>
</dbReference>
<evidence type="ECO:0000256" key="2">
    <source>
        <dbReference type="SAM" id="MobiDB-lite"/>
    </source>
</evidence>
<evidence type="ECO:0008006" key="6">
    <source>
        <dbReference type="Google" id="ProtNLM"/>
    </source>
</evidence>
<name>A0A1E7KL84_9ACTN</name>
<reference evidence="4 5" key="1">
    <citation type="journal article" date="2016" name="Front. Microbiol.">
        <title>Comparative Genomics Analysis of Streptomyces Species Reveals Their Adaptation to the Marine Environment and Their Diversity at the Genomic Level.</title>
        <authorList>
            <person name="Tian X."/>
            <person name="Zhang Z."/>
            <person name="Yang T."/>
            <person name="Chen M."/>
            <person name="Li J."/>
            <person name="Chen F."/>
            <person name="Yang J."/>
            <person name="Li W."/>
            <person name="Zhang B."/>
            <person name="Zhang Z."/>
            <person name="Wu J."/>
            <person name="Zhang C."/>
            <person name="Long L."/>
            <person name="Xiao J."/>
        </authorList>
    </citation>
    <scope>NUCLEOTIDE SEQUENCE [LARGE SCALE GENOMIC DNA]</scope>
    <source>
        <strain evidence="4 5">SCSIO 02100</strain>
    </source>
</reference>
<evidence type="ECO:0000256" key="1">
    <source>
        <dbReference type="ARBA" id="ARBA00022729"/>
    </source>
</evidence>
<evidence type="ECO:0000313" key="4">
    <source>
        <dbReference type="EMBL" id="OEV04653.1"/>
    </source>
</evidence>
<accession>A0A1E7KL84</accession>
<dbReference type="InterPro" id="IPR009003">
    <property type="entry name" value="Peptidase_S1_PA"/>
</dbReference>
<gene>
    <name evidence="4" type="ORF">AN216_07120</name>
</gene>
<dbReference type="Proteomes" id="UP000176101">
    <property type="component" value="Unassembled WGS sequence"/>
</dbReference>
<dbReference type="STRING" id="1075402.AN216_07120"/>
<proteinExistence type="predicted"/>
<dbReference type="InterPro" id="IPR050966">
    <property type="entry name" value="Glutamyl_endopeptidase"/>
</dbReference>
<dbReference type="AlphaFoldDB" id="A0A1E7KL84"/>
<evidence type="ECO:0000256" key="3">
    <source>
        <dbReference type="SAM" id="SignalP"/>
    </source>
</evidence>
<protein>
    <recommendedName>
        <fullName evidence="6">V8-like Glu-specific endopeptidase</fullName>
    </recommendedName>
</protein>
<dbReference type="OrthoDB" id="5121599at2"/>
<feature type="chain" id="PRO_5009196635" description="V8-like Glu-specific endopeptidase" evidence="3">
    <location>
        <begin position="30"/>
        <end position="396"/>
    </location>
</feature>
<keyword evidence="1 3" id="KW-0732">Signal</keyword>
<dbReference type="PROSITE" id="PS51257">
    <property type="entry name" value="PROKAR_LIPOPROTEIN"/>
    <property type="match status" value="1"/>
</dbReference>
<dbReference type="Gene3D" id="2.40.10.10">
    <property type="entry name" value="Trypsin-like serine proteases"/>
    <property type="match status" value="2"/>
</dbReference>
<feature type="region of interest" description="Disordered" evidence="2">
    <location>
        <begin position="32"/>
        <end position="70"/>
    </location>
</feature>
<dbReference type="RefSeq" id="WP_070195729.1">
    <property type="nucleotide sequence ID" value="NZ_LJGU01000113.1"/>
</dbReference>
<dbReference type="PATRIC" id="fig|1075402.3.peg.4219"/>
<dbReference type="InterPro" id="IPR043504">
    <property type="entry name" value="Peptidase_S1_PA_chymotrypsin"/>
</dbReference>
<comment type="caution">
    <text evidence="4">The sequence shown here is derived from an EMBL/GenBank/DDBJ whole genome shotgun (WGS) entry which is preliminary data.</text>
</comment>
<dbReference type="SUPFAM" id="SSF50494">
    <property type="entry name" value="Trypsin-like serine proteases"/>
    <property type="match status" value="1"/>
</dbReference>
<feature type="region of interest" description="Disordered" evidence="2">
    <location>
        <begin position="123"/>
        <end position="144"/>
    </location>
</feature>
<evidence type="ECO:0000313" key="5">
    <source>
        <dbReference type="Proteomes" id="UP000176101"/>
    </source>
</evidence>
<dbReference type="PANTHER" id="PTHR15462">
    <property type="entry name" value="SERINE PROTEASE"/>
    <property type="match status" value="1"/>
</dbReference>